<reference evidence="2" key="1">
    <citation type="journal article" date="2018" name="Gigascience">
        <title>Genome assembly of the Pink Ipe (Handroanthus impetiginosus, Bignoniaceae), a highly valued, ecologically keystone Neotropical timber forest tree.</title>
        <authorList>
            <person name="Silva-Junior O.B."/>
            <person name="Grattapaglia D."/>
            <person name="Novaes E."/>
            <person name="Collevatti R.G."/>
        </authorList>
    </citation>
    <scope>NUCLEOTIDE SEQUENCE [LARGE SCALE GENOMIC DNA]</scope>
    <source>
        <strain evidence="2">cv. UFG-1</strain>
    </source>
</reference>
<gene>
    <name evidence="1" type="ORF">CDL12_09492</name>
</gene>
<organism evidence="1 2">
    <name type="scientific">Handroanthus impetiginosus</name>
    <dbReference type="NCBI Taxonomy" id="429701"/>
    <lineage>
        <taxon>Eukaryota</taxon>
        <taxon>Viridiplantae</taxon>
        <taxon>Streptophyta</taxon>
        <taxon>Embryophyta</taxon>
        <taxon>Tracheophyta</taxon>
        <taxon>Spermatophyta</taxon>
        <taxon>Magnoliopsida</taxon>
        <taxon>eudicotyledons</taxon>
        <taxon>Gunneridae</taxon>
        <taxon>Pentapetalae</taxon>
        <taxon>asterids</taxon>
        <taxon>lamiids</taxon>
        <taxon>Lamiales</taxon>
        <taxon>Bignoniaceae</taxon>
        <taxon>Crescentiina</taxon>
        <taxon>Tabebuia alliance</taxon>
        <taxon>Handroanthus</taxon>
    </lineage>
</organism>
<dbReference type="EMBL" id="NKXS01001598">
    <property type="protein sequence ID" value="PIN17843.1"/>
    <property type="molecule type" value="Genomic_DNA"/>
</dbReference>
<dbReference type="CDD" id="cd00303">
    <property type="entry name" value="retropepsin_like"/>
    <property type="match status" value="1"/>
</dbReference>
<dbReference type="PANTHER" id="PTHR33067:SF15">
    <property type="entry name" value="RNA-DIRECTED DNA POLYMERASE"/>
    <property type="match status" value="1"/>
</dbReference>
<dbReference type="PANTHER" id="PTHR33067">
    <property type="entry name" value="RNA-DIRECTED DNA POLYMERASE-RELATED"/>
    <property type="match status" value="1"/>
</dbReference>
<accession>A0A2G9HK86</accession>
<evidence type="ECO:0000313" key="2">
    <source>
        <dbReference type="Proteomes" id="UP000231279"/>
    </source>
</evidence>
<dbReference type="AlphaFoldDB" id="A0A2G9HK86"/>
<name>A0A2G9HK86_9LAMI</name>
<dbReference type="Proteomes" id="UP000231279">
    <property type="component" value="Unassembled WGS sequence"/>
</dbReference>
<protein>
    <submittedName>
        <fullName evidence="1">Uncharacterized protein</fullName>
    </submittedName>
</protein>
<evidence type="ECO:0000313" key="1">
    <source>
        <dbReference type="EMBL" id="PIN17843.1"/>
    </source>
</evidence>
<dbReference type="OrthoDB" id="851261at2759"/>
<dbReference type="Gene3D" id="2.40.70.10">
    <property type="entry name" value="Acid Proteases"/>
    <property type="match status" value="1"/>
</dbReference>
<dbReference type="InterPro" id="IPR021109">
    <property type="entry name" value="Peptidase_aspartic_dom_sf"/>
</dbReference>
<keyword evidence="2" id="KW-1185">Reference proteome</keyword>
<proteinExistence type="predicted"/>
<sequence>MHQSSCTGKLQYNLEIEKTAWRLRKETKLRNKQASSLSSDLETNFNLTKSSDFKREEAMANKRTLRELAAPDLTQQLLSIEYPKLDVLFMLKYGLIHLLFTFRAHDMKQRNGCFIFLLVLSQHRQIWKFLNNSCSNTSMRDFYQLRDRRWMQLLEYFGIGHDSSRKVNEIKSSSREHQISNLTSLVQQLVIGKMQKVKTCGICANIGHPTEYSNKYANAIGRFSGSPRREYDPYLNTYNLGRRIIQISTMEQGHRIFSIFNPGHWLRHHIPLQIQNEHSRNDASIQNLEIQVSQLATSISKMESQGELPSQTIVNPEQNVCAVTLRNDKELKKSIEVKEEEEKEILENCHRVEVNISLFDAIQQIPCYAKFFKELCTNKKKLKGNFRIEMAMYDLGSSINVMPLFLYSSLNVGPLKETGVIIQLADSSVVYSKKIPESVLVQVNGLVFPVDFYVLNMTEDNYPNSTPILLGKSFVRTSKTKIDVHDGTLTIEFDSEIIKLDIYDTTKNSGSVSCVFDVNVANSFTYETMDSSSDGYEIQKLVKT</sequence>
<dbReference type="STRING" id="429701.A0A2G9HK86"/>
<comment type="caution">
    <text evidence="1">The sequence shown here is derived from an EMBL/GenBank/DDBJ whole genome shotgun (WGS) entry which is preliminary data.</text>
</comment>